<sequence length="436" mass="45672">MKAEPIWALHRLRLGRGVKATWETWKSSGALLMGLYLGVAALIGLVSVWQTGRVPQDAPDATVLAGLAAAWWGSAVLVRRPVLALNTGDALLLRTPLRPWQVWLAPWLVQVGPVVLAGVALGVLLWVWWPTWWTAALGLPLGLLGWKLGQALWSDARTVGDHATQRRLRPLFLVPLIGALHPALLPVALLGGVLGLGWLWWTFWQADVPARVVLHAQVEALRRGAIQLGLPAPDIGTDGTRPARRWTLALRGSGVFQASVWRSSLHLLRRPGLLLLAVPVGLLMVVLSPTFGAGLDPMTLRAMPGLFSPALAALLVTLGPILPQTLPLSGWGQRLARVLPAGVVLGGLLGLGTLGAAALGWAPASLVGAALLMPGVALSLLAWLGQAGPASLSSDGKLRYAAATAPALLTVLLGGWLAPAGLLLLGGLALLLPGSA</sequence>
<evidence type="ECO:0000313" key="4">
    <source>
        <dbReference type="Proteomes" id="UP000313988"/>
    </source>
</evidence>
<dbReference type="OrthoDB" id="74348at2"/>
<feature type="transmembrane region" description="Helical" evidence="1">
    <location>
        <begin position="273"/>
        <end position="294"/>
    </location>
</feature>
<feature type="transmembrane region" description="Helical" evidence="1">
    <location>
        <begin position="306"/>
        <end position="326"/>
    </location>
</feature>
<feature type="transmembrane region" description="Helical" evidence="1">
    <location>
        <begin position="61"/>
        <end position="79"/>
    </location>
</feature>
<gene>
    <name evidence="3" type="ORF">FHR04_18355</name>
    <name evidence="2" type="ORF">HNQ04_003804</name>
</gene>
<reference evidence="2 5" key="2">
    <citation type="submission" date="2020-08" db="EMBL/GenBank/DDBJ databases">
        <title>Genomic Encyclopedia of Type Strains, Phase IV (KMG-IV): sequencing the most valuable type-strain genomes for metagenomic binning, comparative biology and taxonomic classification.</title>
        <authorList>
            <person name="Goeker M."/>
        </authorList>
    </citation>
    <scope>NUCLEOTIDE SEQUENCE [LARGE SCALE GENOMIC DNA]</scope>
    <source>
        <strain evidence="2 5">DSM 12027</strain>
    </source>
</reference>
<dbReference type="EMBL" id="VDMO01000030">
    <property type="protein sequence ID" value="TNM67391.1"/>
    <property type="molecule type" value="Genomic_DNA"/>
</dbReference>
<protein>
    <submittedName>
        <fullName evidence="3">Uncharacterized protein</fullName>
    </submittedName>
</protein>
<keyword evidence="5" id="KW-1185">Reference proteome</keyword>
<reference evidence="3 4" key="1">
    <citation type="submission" date="2019-06" db="EMBL/GenBank/DDBJ databases">
        <title>Genome sequence of Deinococcus radiopugnans ATCC 19172.</title>
        <authorList>
            <person name="Maclea K.S."/>
            <person name="Maynard C.R."/>
        </authorList>
    </citation>
    <scope>NUCLEOTIDE SEQUENCE [LARGE SCALE GENOMIC DNA]</scope>
    <source>
        <strain evidence="3 4">ATCC 19172</strain>
    </source>
</reference>
<feature type="transmembrane region" description="Helical" evidence="1">
    <location>
        <begin position="338"/>
        <end position="359"/>
    </location>
</feature>
<evidence type="ECO:0000256" key="1">
    <source>
        <dbReference type="SAM" id="Phobius"/>
    </source>
</evidence>
<evidence type="ECO:0000313" key="5">
    <source>
        <dbReference type="Proteomes" id="UP000629870"/>
    </source>
</evidence>
<evidence type="ECO:0000313" key="3">
    <source>
        <dbReference type="EMBL" id="TNM67391.1"/>
    </source>
</evidence>
<dbReference type="Proteomes" id="UP000313988">
    <property type="component" value="Unassembled WGS sequence"/>
</dbReference>
<keyword evidence="1" id="KW-0812">Transmembrane</keyword>
<dbReference type="Proteomes" id="UP000629870">
    <property type="component" value="Unassembled WGS sequence"/>
</dbReference>
<feature type="transmembrane region" description="Helical" evidence="1">
    <location>
        <begin position="132"/>
        <end position="149"/>
    </location>
</feature>
<name>A0A5C4XXH5_9DEIO</name>
<accession>A0A5C4XXH5</accession>
<organism evidence="3 4">
    <name type="scientific">Deinococcus radiopugnans ATCC 19172</name>
    <dbReference type="NCBI Taxonomy" id="585398"/>
    <lineage>
        <taxon>Bacteria</taxon>
        <taxon>Thermotogati</taxon>
        <taxon>Deinococcota</taxon>
        <taxon>Deinococci</taxon>
        <taxon>Deinococcales</taxon>
        <taxon>Deinococcaceae</taxon>
        <taxon>Deinococcus</taxon>
    </lineage>
</organism>
<comment type="caution">
    <text evidence="3">The sequence shown here is derived from an EMBL/GenBank/DDBJ whole genome shotgun (WGS) entry which is preliminary data.</text>
</comment>
<dbReference type="AlphaFoldDB" id="A0A5C4XXH5"/>
<proteinExistence type="predicted"/>
<feature type="transmembrane region" description="Helical" evidence="1">
    <location>
        <begin position="366"/>
        <end position="385"/>
    </location>
</feature>
<feature type="transmembrane region" description="Helical" evidence="1">
    <location>
        <begin position="170"/>
        <end position="201"/>
    </location>
</feature>
<dbReference type="RefSeq" id="WP_139404662.1">
    <property type="nucleotide sequence ID" value="NZ_JACHEW010000032.1"/>
</dbReference>
<feature type="transmembrane region" description="Helical" evidence="1">
    <location>
        <begin position="100"/>
        <end position="126"/>
    </location>
</feature>
<keyword evidence="1" id="KW-1133">Transmembrane helix</keyword>
<evidence type="ECO:0000313" key="2">
    <source>
        <dbReference type="EMBL" id="MBB6018523.1"/>
    </source>
</evidence>
<keyword evidence="1" id="KW-0472">Membrane</keyword>
<dbReference type="EMBL" id="JACHEW010000032">
    <property type="protein sequence ID" value="MBB6018523.1"/>
    <property type="molecule type" value="Genomic_DNA"/>
</dbReference>
<feature type="transmembrane region" description="Helical" evidence="1">
    <location>
        <begin position="405"/>
        <end position="432"/>
    </location>
</feature>
<feature type="transmembrane region" description="Helical" evidence="1">
    <location>
        <begin position="29"/>
        <end position="49"/>
    </location>
</feature>